<proteinExistence type="predicted"/>
<name>A0A7R9K114_TIMGE</name>
<accession>A0A7R9K114</accession>
<dbReference type="AlphaFoldDB" id="A0A7R9K114"/>
<sequence>MNTLRVGYFSQATLPKVDGLCADKMSSMIQAFQYELVGLSPLRQVNVLRVVIGAKIEQQVDNFQFFRLNHREPLRGKDLREFKDLRVPSLAYHYFLLAVMIKKKKREVCYLGQTNDKNPDERILEQSEVISRLSPRASRDEASLTWGEMARKIQSVTRSTTETNILSCNVREHKSESCRDVEIKHSVVKLTRKMSASSEAAVSGADWNMADNMAMLLGLRALDSSLYIQGGQVVWMRGDQLPDRVNNIISAKQELGRLNLEEVNPHLGREREWKTIYDKTTASSLKQDSNLDLLILGSLAQQETSALANYATEVEVDERLGLESYLNEVTYHFHVFLCVGVAVHAHRHQQFLGRPHQLGILKPHLQSRGRCQANLFREVPGPQESDSHRPELQWRGKGRQITLPSQVGAWSEAGSKLAAKTATRGFPLLLKLCEMSRRSKLHKACETYSLE</sequence>
<dbReference type="EMBL" id="OE841996">
    <property type="protein sequence ID" value="CAD7598231.1"/>
    <property type="molecule type" value="Genomic_DNA"/>
</dbReference>
<evidence type="ECO:0000313" key="1">
    <source>
        <dbReference type="EMBL" id="CAD7598231.1"/>
    </source>
</evidence>
<gene>
    <name evidence="1" type="ORF">TGEB3V08_LOCUS6988</name>
</gene>
<organism evidence="1">
    <name type="scientific">Timema genevievae</name>
    <name type="common">Walking stick</name>
    <dbReference type="NCBI Taxonomy" id="629358"/>
    <lineage>
        <taxon>Eukaryota</taxon>
        <taxon>Metazoa</taxon>
        <taxon>Ecdysozoa</taxon>
        <taxon>Arthropoda</taxon>
        <taxon>Hexapoda</taxon>
        <taxon>Insecta</taxon>
        <taxon>Pterygota</taxon>
        <taxon>Neoptera</taxon>
        <taxon>Polyneoptera</taxon>
        <taxon>Phasmatodea</taxon>
        <taxon>Timematodea</taxon>
        <taxon>Timematoidea</taxon>
        <taxon>Timematidae</taxon>
        <taxon>Timema</taxon>
    </lineage>
</organism>
<protein>
    <submittedName>
        <fullName evidence="1">Uncharacterized protein</fullName>
    </submittedName>
</protein>
<reference evidence="1" key="1">
    <citation type="submission" date="2020-11" db="EMBL/GenBank/DDBJ databases">
        <authorList>
            <person name="Tran Van P."/>
        </authorList>
    </citation>
    <scope>NUCLEOTIDE SEQUENCE</scope>
</reference>